<dbReference type="GO" id="GO:0009897">
    <property type="term" value="C:external side of plasma membrane"/>
    <property type="evidence" value="ECO:0007669"/>
    <property type="project" value="TreeGrafter"/>
</dbReference>
<feature type="domain" description="Ig-like" evidence="12">
    <location>
        <begin position="215"/>
        <end position="301"/>
    </location>
</feature>
<dbReference type="InterPro" id="IPR001039">
    <property type="entry name" value="MHC_I_a_a1/a2"/>
</dbReference>
<dbReference type="Pfam" id="PF00129">
    <property type="entry name" value="MHC_I"/>
    <property type="match status" value="1"/>
</dbReference>
<evidence type="ECO:0000256" key="8">
    <source>
        <dbReference type="ARBA" id="ARBA00023157"/>
    </source>
</evidence>
<sequence length="355" mass="40143">MFSVRHLACPLPHRRVTLLLLLLPPPHPGPHSLRYFYTGVTAGVGLPEFIAVGYVDREEFIEYDSARQRSEPRADWPVGTLDAQYWERETQKFQGWEPSFRAGLNILYERYNQSGGEWGSRIHTWQCMYGCDLRGDGTTDGFFQFGYDGRDFVSFDKNTLTWTAADAAAQVTKKKWEAEQGPSQSWKNYLEQICIDWLKKYLLYGKDTLQRTEQPQVQVSDRPNGDGLTTLSCRVHGFYPRDITVVWLRKGEAVPQETIRWGVVPSGDGTYQTRATIEIDPSKETDYTCRVEHLSLAEDLRVPWEPKSSVMLIVGVVIAVLLVLIPVSVVPGPGNDGLPWAGWAQLSVTDLVSAV</sequence>
<dbReference type="PROSITE" id="PS00290">
    <property type="entry name" value="IG_MHC"/>
    <property type="match status" value="1"/>
</dbReference>
<proteinExistence type="inferred from homology"/>
<keyword evidence="9" id="KW-0325">Glycoprotein</keyword>
<dbReference type="GO" id="GO:0042612">
    <property type="term" value="C:MHC class I protein complex"/>
    <property type="evidence" value="ECO:0007669"/>
    <property type="project" value="UniProtKB-KW"/>
</dbReference>
<dbReference type="GO" id="GO:0005615">
    <property type="term" value="C:extracellular space"/>
    <property type="evidence" value="ECO:0007669"/>
    <property type="project" value="TreeGrafter"/>
</dbReference>
<dbReference type="InterPro" id="IPR037055">
    <property type="entry name" value="MHC_I-like_Ag-recog_sf"/>
</dbReference>
<dbReference type="FunFam" id="3.30.500.10:FF:000001">
    <property type="entry name" value="H-2 class I histocompatibility antigen, alpha chain"/>
    <property type="match status" value="1"/>
</dbReference>
<dbReference type="Ensembl" id="ENSPCET00000014554.1">
    <property type="protein sequence ID" value="ENSPCEP00000014035.1"/>
    <property type="gene ID" value="ENSPCEG00000010205.1"/>
</dbReference>
<evidence type="ECO:0000256" key="7">
    <source>
        <dbReference type="ARBA" id="ARBA00023136"/>
    </source>
</evidence>
<evidence type="ECO:0000256" key="4">
    <source>
        <dbReference type="ARBA" id="ARBA00022729"/>
    </source>
</evidence>
<keyword evidence="8" id="KW-1015">Disulfide bond</keyword>
<accession>A0A8C8VKD0</accession>
<evidence type="ECO:0000256" key="5">
    <source>
        <dbReference type="ARBA" id="ARBA00022859"/>
    </source>
</evidence>
<comment type="similarity">
    <text evidence="10">Belongs to the MHC class I family.</text>
</comment>
<dbReference type="InterPro" id="IPR007110">
    <property type="entry name" value="Ig-like_dom"/>
</dbReference>
<comment type="subcellular location">
    <subcellularLocation>
        <location evidence="1">Membrane</location>
        <topology evidence="1">Single-pass type I membrane protein</topology>
    </subcellularLocation>
</comment>
<organism evidence="13 14">
    <name type="scientific">Pelusios castaneus</name>
    <name type="common">West African mud turtle</name>
    <dbReference type="NCBI Taxonomy" id="367368"/>
    <lineage>
        <taxon>Eukaryota</taxon>
        <taxon>Metazoa</taxon>
        <taxon>Chordata</taxon>
        <taxon>Craniata</taxon>
        <taxon>Vertebrata</taxon>
        <taxon>Euteleostomi</taxon>
        <taxon>Archelosauria</taxon>
        <taxon>Testudinata</taxon>
        <taxon>Testudines</taxon>
        <taxon>Pleurodira</taxon>
        <taxon>Pelomedusidae</taxon>
        <taxon>Pelusios</taxon>
    </lineage>
</organism>
<dbReference type="FunFam" id="2.60.40.10:FF:000204">
    <property type="entry name" value="Major histocompatibility complex, class I-related protein"/>
    <property type="match status" value="1"/>
</dbReference>
<dbReference type="PANTHER" id="PTHR16675">
    <property type="entry name" value="MHC CLASS I-RELATED"/>
    <property type="match status" value="1"/>
</dbReference>
<evidence type="ECO:0000256" key="9">
    <source>
        <dbReference type="ARBA" id="ARBA00023180"/>
    </source>
</evidence>
<dbReference type="Gene3D" id="2.60.40.10">
    <property type="entry name" value="Immunoglobulins"/>
    <property type="match status" value="1"/>
</dbReference>
<dbReference type="InterPro" id="IPR050208">
    <property type="entry name" value="MHC_class-I_related"/>
</dbReference>
<dbReference type="GO" id="GO:0002474">
    <property type="term" value="P:antigen processing and presentation of peptide antigen via MHC class I"/>
    <property type="evidence" value="ECO:0007669"/>
    <property type="project" value="UniProtKB-KW"/>
</dbReference>
<evidence type="ECO:0000256" key="11">
    <source>
        <dbReference type="SAM" id="Phobius"/>
    </source>
</evidence>
<evidence type="ECO:0000313" key="13">
    <source>
        <dbReference type="Ensembl" id="ENSPCEP00000014035.1"/>
    </source>
</evidence>
<dbReference type="PANTHER" id="PTHR16675:SF242">
    <property type="entry name" value="MAJOR HISTOCOMPATIBILITY COMPLEX CLASS I-RELATED GENE PROTEIN"/>
    <property type="match status" value="1"/>
</dbReference>
<dbReference type="InterPro" id="IPR003006">
    <property type="entry name" value="Ig/MHC_CS"/>
</dbReference>
<dbReference type="InterPro" id="IPR003597">
    <property type="entry name" value="Ig_C1-set"/>
</dbReference>
<keyword evidence="6 11" id="KW-1133">Transmembrane helix</keyword>
<dbReference type="PROSITE" id="PS50835">
    <property type="entry name" value="IG_LIKE"/>
    <property type="match status" value="1"/>
</dbReference>
<keyword evidence="14" id="KW-1185">Reference proteome</keyword>
<dbReference type="SUPFAM" id="SSF48726">
    <property type="entry name" value="Immunoglobulin"/>
    <property type="match status" value="1"/>
</dbReference>
<keyword evidence="3 11" id="KW-0812">Transmembrane</keyword>
<dbReference type="InterPro" id="IPR036179">
    <property type="entry name" value="Ig-like_dom_sf"/>
</dbReference>
<evidence type="ECO:0000313" key="14">
    <source>
        <dbReference type="Proteomes" id="UP000694393"/>
    </source>
</evidence>
<evidence type="ECO:0000256" key="2">
    <source>
        <dbReference type="ARBA" id="ARBA00022451"/>
    </source>
</evidence>
<dbReference type="Proteomes" id="UP000694393">
    <property type="component" value="Unplaced"/>
</dbReference>
<keyword evidence="4" id="KW-0732">Signal</keyword>
<dbReference type="SUPFAM" id="SSF54452">
    <property type="entry name" value="MHC antigen-recognition domain"/>
    <property type="match status" value="1"/>
</dbReference>
<reference evidence="13" key="2">
    <citation type="submission" date="2025-09" db="UniProtKB">
        <authorList>
            <consortium name="Ensembl"/>
        </authorList>
    </citation>
    <scope>IDENTIFICATION</scope>
</reference>
<dbReference type="GO" id="GO:0006955">
    <property type="term" value="P:immune response"/>
    <property type="evidence" value="ECO:0007669"/>
    <property type="project" value="TreeGrafter"/>
</dbReference>
<dbReference type="PRINTS" id="PR01638">
    <property type="entry name" value="MHCCLASSI"/>
</dbReference>
<evidence type="ECO:0000256" key="6">
    <source>
        <dbReference type="ARBA" id="ARBA00022989"/>
    </source>
</evidence>
<feature type="transmembrane region" description="Helical" evidence="11">
    <location>
        <begin position="310"/>
        <end position="330"/>
    </location>
</feature>
<dbReference type="Pfam" id="PF07654">
    <property type="entry name" value="C1-set"/>
    <property type="match status" value="1"/>
</dbReference>
<evidence type="ECO:0000256" key="1">
    <source>
        <dbReference type="ARBA" id="ARBA00004479"/>
    </source>
</evidence>
<reference evidence="13" key="1">
    <citation type="submission" date="2025-08" db="UniProtKB">
        <authorList>
            <consortium name="Ensembl"/>
        </authorList>
    </citation>
    <scope>IDENTIFICATION</scope>
</reference>
<dbReference type="AlphaFoldDB" id="A0A8C8VKD0"/>
<dbReference type="InterPro" id="IPR013783">
    <property type="entry name" value="Ig-like_fold"/>
</dbReference>
<dbReference type="SMART" id="SM00407">
    <property type="entry name" value="IGc1"/>
    <property type="match status" value="1"/>
</dbReference>
<dbReference type="InterPro" id="IPR011161">
    <property type="entry name" value="MHC_I-like_Ag-recog"/>
</dbReference>
<keyword evidence="2" id="KW-0490">MHC I</keyword>
<protein>
    <recommendedName>
        <fullName evidence="12">Ig-like domain-containing protein</fullName>
    </recommendedName>
</protein>
<dbReference type="Gene3D" id="3.30.500.10">
    <property type="entry name" value="MHC class I-like antigen recognition-like"/>
    <property type="match status" value="1"/>
</dbReference>
<evidence type="ECO:0000259" key="12">
    <source>
        <dbReference type="PROSITE" id="PS50835"/>
    </source>
</evidence>
<evidence type="ECO:0000256" key="3">
    <source>
        <dbReference type="ARBA" id="ARBA00022692"/>
    </source>
</evidence>
<evidence type="ECO:0000256" key="10">
    <source>
        <dbReference type="RuleBase" id="RU004439"/>
    </source>
</evidence>
<dbReference type="InterPro" id="IPR011162">
    <property type="entry name" value="MHC_I/II-like_Ag-recog"/>
</dbReference>
<keyword evidence="7 11" id="KW-0472">Membrane</keyword>
<keyword evidence="5" id="KW-0391">Immunity</keyword>
<name>A0A8C8VKD0_9SAUR</name>